<reference evidence="12 13" key="1">
    <citation type="submission" date="2011-10" db="EMBL/GenBank/DDBJ databases">
        <title>The Improved High-Quality Draft genome of Methanoplanus limicola DSM 2279.</title>
        <authorList>
            <consortium name="US DOE Joint Genome Institute (JGI-PGF)"/>
            <person name="Lucas S."/>
            <person name="Copeland A."/>
            <person name="Lapidus A."/>
            <person name="Glavina del Rio T."/>
            <person name="Dalin E."/>
            <person name="Tice H."/>
            <person name="Bruce D."/>
            <person name="Goodwin L."/>
            <person name="Pitluck S."/>
            <person name="Peters L."/>
            <person name="Mikhailova N."/>
            <person name="Lu M."/>
            <person name="Kyrpides N."/>
            <person name="Mavromatis K."/>
            <person name="Ivanova N."/>
            <person name="Markowitz V."/>
            <person name="Cheng J.-F."/>
            <person name="Hugenholtz P."/>
            <person name="Woyke T."/>
            <person name="Wu D."/>
            <person name="Wirth R."/>
            <person name="Brambilla E.-M."/>
            <person name="Klenk H.-P."/>
            <person name="Eisen J.A."/>
        </authorList>
    </citation>
    <scope>NUCLEOTIDE SEQUENCE [LARGE SCALE GENOMIC DNA]</scope>
    <source>
        <strain evidence="12 13">DSM 2279</strain>
    </source>
</reference>
<dbReference type="Gene3D" id="3.30.70.20">
    <property type="match status" value="2"/>
</dbReference>
<evidence type="ECO:0000256" key="3">
    <source>
        <dbReference type="ARBA" id="ARBA00022485"/>
    </source>
</evidence>
<evidence type="ECO:0000256" key="10">
    <source>
        <dbReference type="RuleBase" id="RU366072"/>
    </source>
</evidence>
<evidence type="ECO:0000256" key="2">
    <source>
        <dbReference type="ARBA" id="ARBA00006561"/>
    </source>
</evidence>
<sequence length="426" mass="46615">MNEVAVIGAGVAGIQAALDLANHGIKVHLIEREPTIGGHMAQLDKTFPTNDCSMCILSPKMVDAERNENIVLHTMTEVDFLEGEAGNFNLTLVRHPRYIDPVKCTGCGDCMEACPVEVYNRYDAGIGVRKAIYKPHSQAVPNIVVRDAEHCIECGMCYDVCGPEAVLHTDEDKKEEFTINVSAIVVATGFETFNPVEKGSLRYLKIPDVITSLEFERMICASGPTGGKLRKLSDGRTPESIVFIQCVGSRDMQLRRPYCSCVCCMYAIKNAILLKEKNSSLDIKMLYMDIRAYGKGYEEYYERAKQLGIEFIRGIPGEIIDDPKGEITIPVENTETGDILQLKPDLAVLSVGMQPAKGAERLADILGLKKDESGFFAAPDLKLNPVISNRPGIYIAGTALSPKDIPDSVMQGEAAAMKAFIDAIKA</sequence>
<dbReference type="EMBL" id="CM001436">
    <property type="protein sequence ID" value="EHQ34662.1"/>
    <property type="molecule type" value="Genomic_DNA"/>
</dbReference>
<comment type="similarity">
    <text evidence="2 10">Belongs to the HdrA family.</text>
</comment>
<keyword evidence="3 10" id="KW-0004">4Fe-4S</keyword>
<dbReference type="EC" id="1.8.-.-" evidence="10"/>
<dbReference type="Pfam" id="PF00037">
    <property type="entry name" value="Fer4"/>
    <property type="match status" value="1"/>
</dbReference>
<keyword evidence="13" id="KW-1185">Reference proteome</keyword>
<keyword evidence="6 10" id="KW-0274">FAD</keyword>
<dbReference type="Proteomes" id="UP000005741">
    <property type="component" value="Chromosome"/>
</dbReference>
<dbReference type="STRING" id="937775.Metlim_0527"/>
<dbReference type="PRINTS" id="PR00419">
    <property type="entry name" value="ADXRDTASE"/>
</dbReference>
<dbReference type="PROSITE" id="PS00198">
    <property type="entry name" value="4FE4S_FER_1"/>
    <property type="match status" value="2"/>
</dbReference>
<evidence type="ECO:0000256" key="4">
    <source>
        <dbReference type="ARBA" id="ARBA00022630"/>
    </source>
</evidence>
<comment type="pathway">
    <text evidence="10">Cofactor metabolism; coenzyme M-coenzyme B heterodisulfide reduction; coenzyme B and coenzyme M from coenzyme M-coenzyme B heterodisulfide: step 1/1.</text>
</comment>
<dbReference type="InterPro" id="IPR036188">
    <property type="entry name" value="FAD/NAD-bd_sf"/>
</dbReference>
<dbReference type="InParanoid" id="H1Z2D3"/>
<dbReference type="InterPro" id="IPR039650">
    <property type="entry name" value="HdrA-like"/>
</dbReference>
<evidence type="ECO:0000256" key="1">
    <source>
        <dbReference type="ARBA" id="ARBA00001974"/>
    </source>
</evidence>
<comment type="subunit">
    <text evidence="10">The ferredoxin:CoB-CoM heterodisulfide reductase is composed of three subunits; HdrA, HdrB and HdrC.</text>
</comment>
<evidence type="ECO:0000313" key="13">
    <source>
        <dbReference type="Proteomes" id="UP000005741"/>
    </source>
</evidence>
<keyword evidence="4 10" id="KW-0285">Flavoprotein</keyword>
<dbReference type="InterPro" id="IPR023753">
    <property type="entry name" value="FAD/NAD-binding_dom"/>
</dbReference>
<comment type="cofactor">
    <cofactor evidence="1 10">
        <name>FAD</name>
        <dbReference type="ChEBI" id="CHEBI:57692"/>
    </cofactor>
</comment>
<gene>
    <name evidence="12" type="ORF">Metlim_0527</name>
</gene>
<dbReference type="OrthoDB" id="32867at2157"/>
<evidence type="ECO:0000256" key="8">
    <source>
        <dbReference type="ARBA" id="ARBA00023004"/>
    </source>
</evidence>
<proteinExistence type="inferred from homology"/>
<protein>
    <recommendedName>
        <fullName evidence="10">CoB--CoM heterodisulfide reductase iron-sulfur subunit A</fullName>
        <ecNumber evidence="10">1.8.-.-</ecNumber>
    </recommendedName>
</protein>
<evidence type="ECO:0000256" key="7">
    <source>
        <dbReference type="ARBA" id="ARBA00023002"/>
    </source>
</evidence>
<dbReference type="GO" id="GO:0016491">
    <property type="term" value="F:oxidoreductase activity"/>
    <property type="evidence" value="ECO:0007669"/>
    <property type="project" value="UniProtKB-UniRule"/>
</dbReference>
<feature type="domain" description="4Fe-4S ferredoxin-type" evidence="11">
    <location>
        <begin position="95"/>
        <end position="124"/>
    </location>
</feature>
<organism evidence="12 13">
    <name type="scientific">Methanoplanus limicola DSM 2279</name>
    <dbReference type="NCBI Taxonomy" id="937775"/>
    <lineage>
        <taxon>Archaea</taxon>
        <taxon>Methanobacteriati</taxon>
        <taxon>Methanobacteriota</taxon>
        <taxon>Stenosarchaea group</taxon>
        <taxon>Methanomicrobia</taxon>
        <taxon>Methanomicrobiales</taxon>
        <taxon>Methanomicrobiaceae</taxon>
        <taxon>Methanoplanus</taxon>
    </lineage>
</organism>
<evidence type="ECO:0000259" key="11">
    <source>
        <dbReference type="PROSITE" id="PS51379"/>
    </source>
</evidence>
<dbReference type="SUPFAM" id="SSF51905">
    <property type="entry name" value="FAD/NAD(P)-binding domain"/>
    <property type="match status" value="1"/>
</dbReference>
<dbReference type="GO" id="GO:0051539">
    <property type="term" value="F:4 iron, 4 sulfur cluster binding"/>
    <property type="evidence" value="ECO:0007669"/>
    <property type="project" value="UniProtKB-UniRule"/>
</dbReference>
<dbReference type="GO" id="GO:0046872">
    <property type="term" value="F:metal ion binding"/>
    <property type="evidence" value="ECO:0007669"/>
    <property type="project" value="UniProtKB-KW"/>
</dbReference>
<keyword evidence="7 10" id="KW-0560">Oxidoreductase</keyword>
<dbReference type="InterPro" id="IPR017896">
    <property type="entry name" value="4Fe4S_Fe-S-bd"/>
</dbReference>
<dbReference type="InterPro" id="IPR017900">
    <property type="entry name" value="4Fe4S_Fe_S_CS"/>
</dbReference>
<dbReference type="PROSITE" id="PS51379">
    <property type="entry name" value="4FE4S_FER_2"/>
    <property type="match status" value="2"/>
</dbReference>
<accession>H1Z2D3</accession>
<evidence type="ECO:0000256" key="5">
    <source>
        <dbReference type="ARBA" id="ARBA00022723"/>
    </source>
</evidence>
<comment type="function">
    <text evidence="10">Part of a complex that catalyzes the reversible reduction of CoM-S-S-CoB to the thiol-coenzymes H-S-CoM (coenzyme M) and H-S-CoB (coenzyme B).</text>
</comment>
<dbReference type="PATRIC" id="fig|937775.9.peg.619"/>
<comment type="cofactor">
    <cofactor evidence="10">
        <name>[4Fe-4S] cluster</name>
        <dbReference type="ChEBI" id="CHEBI:49883"/>
    </cofactor>
</comment>
<name>H1Z2D3_9EURY</name>
<dbReference type="PANTHER" id="PTHR43498:SF1">
    <property type="entry name" value="COB--COM HETERODISULFIDE REDUCTASE IRON-SULFUR SUBUNIT A"/>
    <property type="match status" value="1"/>
</dbReference>
<feature type="domain" description="4Fe-4S ferredoxin-type" evidence="11">
    <location>
        <begin position="141"/>
        <end position="171"/>
    </location>
</feature>
<dbReference type="Gene3D" id="3.40.50.720">
    <property type="entry name" value="NAD(P)-binding Rossmann-like Domain"/>
    <property type="match status" value="1"/>
</dbReference>
<dbReference type="RefSeq" id="WP_004076333.1">
    <property type="nucleotide sequence ID" value="NZ_CM001436.1"/>
</dbReference>
<dbReference type="Pfam" id="PF07992">
    <property type="entry name" value="Pyr_redox_2"/>
    <property type="match status" value="1"/>
</dbReference>
<dbReference type="HOGENOM" id="CLU_020302_1_0_2"/>
<dbReference type="AlphaFoldDB" id="H1Z2D3"/>
<evidence type="ECO:0000256" key="6">
    <source>
        <dbReference type="ARBA" id="ARBA00022827"/>
    </source>
</evidence>
<evidence type="ECO:0000256" key="9">
    <source>
        <dbReference type="ARBA" id="ARBA00023014"/>
    </source>
</evidence>
<evidence type="ECO:0000313" key="12">
    <source>
        <dbReference type="EMBL" id="EHQ34662.1"/>
    </source>
</evidence>
<dbReference type="UniPathway" id="UPA00647">
    <property type="reaction ID" value="UER00700"/>
</dbReference>
<keyword evidence="5 10" id="KW-0479">Metal-binding</keyword>
<keyword evidence="9 10" id="KW-0411">Iron-sulfur</keyword>
<dbReference type="PANTHER" id="PTHR43498">
    <property type="entry name" value="FERREDOXIN:COB-COM HETERODISULFIDE REDUCTASE SUBUNIT A"/>
    <property type="match status" value="1"/>
</dbReference>
<keyword evidence="8 10" id="KW-0408">Iron</keyword>